<dbReference type="PROSITE" id="PS50303">
    <property type="entry name" value="PUM_HD"/>
    <property type="match status" value="1"/>
</dbReference>
<feature type="repeat" description="Pumilio" evidence="4">
    <location>
        <begin position="226"/>
        <end position="262"/>
    </location>
</feature>
<dbReference type="eggNOG" id="KOG1488">
    <property type="taxonomic scope" value="Eukaryota"/>
</dbReference>
<reference evidence="6" key="1">
    <citation type="submission" date="2007-07" db="EMBL/GenBank/DDBJ databases">
        <title>PCAP assembly of the Caenorhabditis remanei genome.</title>
        <authorList>
            <consortium name="The Caenorhabditis remanei Sequencing Consortium"/>
            <person name="Wilson R.K."/>
        </authorList>
    </citation>
    <scope>NUCLEOTIDE SEQUENCE [LARGE SCALE GENOMIC DNA]</scope>
    <source>
        <strain evidence="6">PB4641</strain>
    </source>
</reference>
<feature type="repeat" description="Pumilio" evidence="4">
    <location>
        <begin position="187"/>
        <end position="225"/>
    </location>
</feature>
<evidence type="ECO:0000256" key="4">
    <source>
        <dbReference type="PROSITE-ProRule" id="PRU00317"/>
    </source>
</evidence>
<evidence type="ECO:0000256" key="2">
    <source>
        <dbReference type="ARBA" id="ARBA00022737"/>
    </source>
</evidence>
<dbReference type="GO" id="GO:0010608">
    <property type="term" value="P:post-transcriptional regulation of gene expression"/>
    <property type="evidence" value="ECO:0007669"/>
    <property type="project" value="TreeGrafter"/>
</dbReference>
<dbReference type="STRING" id="31234.E3LYM9"/>
<dbReference type="InParanoid" id="E3LYM9"/>
<dbReference type="SMART" id="SM00025">
    <property type="entry name" value="Pumilio"/>
    <property type="match status" value="7"/>
</dbReference>
<dbReference type="AlphaFoldDB" id="E3LYM9"/>
<dbReference type="InterPro" id="IPR011989">
    <property type="entry name" value="ARM-like"/>
</dbReference>
<name>E3LYM9_CAERE</name>
<dbReference type="PANTHER" id="PTHR12537:SF26">
    <property type="entry name" value="PUMILIO DOMAIN-CONTAINING PROTEIN 5-RELATED"/>
    <property type="match status" value="1"/>
</dbReference>
<dbReference type="OrthoDB" id="668540at2759"/>
<dbReference type="InterPro" id="IPR016024">
    <property type="entry name" value="ARM-type_fold"/>
</dbReference>
<dbReference type="Proteomes" id="UP000008281">
    <property type="component" value="Unassembled WGS sequence"/>
</dbReference>
<keyword evidence="2" id="KW-0677">Repeat</keyword>
<gene>
    <name evidence="6" type="primary">Cre-puf-7</name>
    <name evidence="6" type="ORF">CRE_04675</name>
</gene>
<dbReference type="FunCoup" id="E3LYM9">
    <property type="interactions" value="34"/>
</dbReference>
<dbReference type="GO" id="GO:0005634">
    <property type="term" value="C:nucleus"/>
    <property type="evidence" value="ECO:0007669"/>
    <property type="project" value="TreeGrafter"/>
</dbReference>
<evidence type="ECO:0000313" key="6">
    <source>
        <dbReference type="EMBL" id="EFO86782.1"/>
    </source>
</evidence>
<protein>
    <submittedName>
        <fullName evidence="6">CRE-PUF-7 protein</fullName>
    </submittedName>
</protein>
<dbReference type="PANTHER" id="PTHR12537">
    <property type="entry name" value="RNA BINDING PROTEIN PUMILIO-RELATED"/>
    <property type="match status" value="1"/>
</dbReference>
<dbReference type="EMBL" id="DS268419">
    <property type="protein sequence ID" value="EFO86782.1"/>
    <property type="molecule type" value="Genomic_DNA"/>
</dbReference>
<sequence length="614" mass="70025">MSQPWIRRSAATSSGSSSIGGTGYNLFGNGSLDGVNSFHADFPLVNSNFYNNVFVPQPVNSSLKEFPLKDLQSTKPPVKLLPHANRRSTLNNLIPDCDNFFFNGTAVESSLTSLVDNSSLKDSFQPSSVSHVVDNSSDSLHQEITLQDVIANGQLFDFALDRYGVKFLEIHYPQEAKDDLHKLVFGKLTESITLFNGLCHNSNGNFIVQKLVEYASIEEQKVLLMKMIEGGLLEMCKDKFACRVIQLSIQKFDRPNVTQLVHAISNFDFVAMCTDQTSIHVVQRIVKHLPVDLWRFFVDFLYTGDNLMSVCRDKYGCRLVQQVIDKLSENPKSPCFNWRIQLLHTLMSCVVRNCFRLSSNEFANYVVQYVTKSSGVMEMYRDMIIEKCLLRNLLSMSQDKYASHVIEGAFIFAPQSLLAEMMNEIFDGYVKDQSHRDALDILLFHQYGNYVVQQMITICTSALMGKEERQLTPSDLGMYAAWYEKIRSRVQHHSARLERFSSGKKIIDSLMKLPPVESPASTKYSSSFLDFSSQLDIFSEVDFSRKDISKNFDFLRSNPFADSILREEYLKQRYLDLSEINYVGPLFHYPTGNETYRLNWDAVVPIAFMTILIV</sequence>
<accession>E3LYM9</accession>
<dbReference type="Gene3D" id="1.25.10.10">
    <property type="entry name" value="Leucine-rich Repeat Variant"/>
    <property type="match status" value="1"/>
</dbReference>
<evidence type="ECO:0000256" key="3">
    <source>
        <dbReference type="ARBA" id="ARBA00022782"/>
    </source>
</evidence>
<proteinExistence type="predicted"/>
<dbReference type="GO" id="GO:0005737">
    <property type="term" value="C:cytoplasm"/>
    <property type="evidence" value="ECO:0007669"/>
    <property type="project" value="TreeGrafter"/>
</dbReference>
<evidence type="ECO:0000259" key="5">
    <source>
        <dbReference type="PROSITE" id="PS50303"/>
    </source>
</evidence>
<organism evidence="7">
    <name type="scientific">Caenorhabditis remanei</name>
    <name type="common">Caenorhabditis vulgaris</name>
    <dbReference type="NCBI Taxonomy" id="31234"/>
    <lineage>
        <taxon>Eukaryota</taxon>
        <taxon>Metazoa</taxon>
        <taxon>Ecdysozoa</taxon>
        <taxon>Nematoda</taxon>
        <taxon>Chromadorea</taxon>
        <taxon>Rhabditida</taxon>
        <taxon>Rhabditina</taxon>
        <taxon>Rhabditomorpha</taxon>
        <taxon>Rhabditoidea</taxon>
        <taxon>Rhabditidae</taxon>
        <taxon>Peloderinae</taxon>
        <taxon>Caenorhabditis</taxon>
    </lineage>
</organism>
<dbReference type="GO" id="GO:0030154">
    <property type="term" value="P:cell differentiation"/>
    <property type="evidence" value="ECO:0007669"/>
    <property type="project" value="UniProtKB-KW"/>
</dbReference>
<dbReference type="Pfam" id="PF00806">
    <property type="entry name" value="PUF"/>
    <property type="match status" value="7"/>
</dbReference>
<evidence type="ECO:0000313" key="7">
    <source>
        <dbReference type="Proteomes" id="UP000008281"/>
    </source>
</evidence>
<feature type="repeat" description="Pumilio" evidence="4">
    <location>
        <begin position="299"/>
        <end position="337"/>
    </location>
</feature>
<dbReference type="HOGENOM" id="CLU_028494_0_0_1"/>
<feature type="domain" description="PUM-HD" evidence="5">
    <location>
        <begin position="128"/>
        <end position="514"/>
    </location>
</feature>
<evidence type="ECO:0000256" key="1">
    <source>
        <dbReference type="ARBA" id="ARBA00022473"/>
    </source>
</evidence>
<dbReference type="InterPro" id="IPR001313">
    <property type="entry name" value="Pumilio_RNA-bd_rpt"/>
</dbReference>
<keyword evidence="3" id="KW-0221">Differentiation</keyword>
<dbReference type="InterPro" id="IPR033133">
    <property type="entry name" value="PUM-HD"/>
</dbReference>
<keyword evidence="7" id="KW-1185">Reference proteome</keyword>
<dbReference type="PROSITE" id="PS50302">
    <property type="entry name" value="PUM"/>
    <property type="match status" value="3"/>
</dbReference>
<dbReference type="SUPFAM" id="SSF48371">
    <property type="entry name" value="ARM repeat"/>
    <property type="match status" value="1"/>
</dbReference>
<dbReference type="OMA" id="QMDITIH"/>
<keyword evidence="1" id="KW-0217">Developmental protein</keyword>
<dbReference type="GO" id="GO:0003730">
    <property type="term" value="F:mRNA 3'-UTR binding"/>
    <property type="evidence" value="ECO:0007669"/>
    <property type="project" value="TreeGrafter"/>
</dbReference>